<feature type="domain" description="PAP-associated" evidence="9">
    <location>
        <begin position="428"/>
        <end position="487"/>
    </location>
</feature>
<proteinExistence type="predicted"/>
<evidence type="ECO:0000256" key="8">
    <source>
        <dbReference type="SAM" id="MobiDB-lite"/>
    </source>
</evidence>
<dbReference type="CDD" id="cd05402">
    <property type="entry name" value="NT_PAP_TUTase"/>
    <property type="match status" value="1"/>
</dbReference>
<dbReference type="InterPro" id="IPR054708">
    <property type="entry name" value="MTPAP-like_central"/>
</dbReference>
<feature type="region of interest" description="Disordered" evidence="8">
    <location>
        <begin position="1"/>
        <end position="20"/>
    </location>
</feature>
<dbReference type="InterPro" id="IPR002058">
    <property type="entry name" value="PAP_assoc"/>
</dbReference>
<sequence length="535" mass="62077">MNNNSNSGGIVINKKKKENKFLNHRNKTHQINNNNNQNDNDNKVKIKKTKDQKPVIQKPIIQPIKKDNNNNKEKNDDKENIDDKEKKNKKEIIATDKEFLEFVKDQKQKKKIKTNGLKLIEQDKMKFDFTNLFEILPNLPIYIEENNKLFGAIKDKAIKNKAEALLKNFKEKIFTLYQEYGRLSPNGCLFESFKDQKFKSNFDTKITQLIDSLVCKEKGVKYNLVQDLTLLLKHHFPEFSLHPYGSYLTGLDIATSDIDLCFLSETYLKNKVVCKSEQQKVKKMQYRLANILARGGYSVTNNIIHATVPIIKFNYMFDFDIVINNDSGIRNSLLVKGYSLLDRRAFQLLVLIKYWTRQKGVYDASNQFMSSYSWHQLVIFYLQTTTPPVLPCLSSKTYSNRIQVDILNKKCIGFNASSIGFQTTNTQSISQLFYGFFKFYSLFDFNTDIVSTRIGKLSKIDKNTPVNIVSNNFGRHPIVIQDPFEDSFNVARSLAIKNFEIIKSEIYSTEYKFNKLINNGSNIELDQLLSKKIIE</sequence>
<dbReference type="OrthoDB" id="20488at2759"/>
<dbReference type="Pfam" id="PF03828">
    <property type="entry name" value="PAP_assoc"/>
    <property type="match status" value="1"/>
</dbReference>
<evidence type="ECO:0000256" key="1">
    <source>
        <dbReference type="ARBA" id="ARBA00001936"/>
    </source>
</evidence>
<feature type="compositionally biased region" description="Low complexity" evidence="8">
    <location>
        <begin position="1"/>
        <end position="12"/>
    </location>
</feature>
<keyword evidence="5" id="KW-0808">Transferase</keyword>
<dbReference type="PANTHER" id="PTHR12271">
    <property type="entry name" value="POLY A POLYMERASE CID PAP -RELATED"/>
    <property type="match status" value="1"/>
</dbReference>
<dbReference type="Gene3D" id="1.10.1410.10">
    <property type="match status" value="1"/>
</dbReference>
<organism evidence="11 12">
    <name type="scientific">Polysphondylium violaceum</name>
    <dbReference type="NCBI Taxonomy" id="133409"/>
    <lineage>
        <taxon>Eukaryota</taxon>
        <taxon>Amoebozoa</taxon>
        <taxon>Evosea</taxon>
        <taxon>Eumycetozoa</taxon>
        <taxon>Dictyostelia</taxon>
        <taxon>Dictyosteliales</taxon>
        <taxon>Dictyosteliaceae</taxon>
        <taxon>Polysphondylium</taxon>
    </lineage>
</organism>
<dbReference type="SUPFAM" id="SSF81631">
    <property type="entry name" value="PAP/OAS1 substrate-binding domain"/>
    <property type="match status" value="1"/>
</dbReference>
<keyword evidence="4" id="KW-0963">Cytoplasm</keyword>
<dbReference type="Proteomes" id="UP000695562">
    <property type="component" value="Unassembled WGS sequence"/>
</dbReference>
<evidence type="ECO:0000259" key="9">
    <source>
        <dbReference type="Pfam" id="PF03828"/>
    </source>
</evidence>
<comment type="caution">
    <text evidence="11">The sequence shown here is derived from an EMBL/GenBank/DDBJ whole genome shotgun (WGS) entry which is preliminary data.</text>
</comment>
<dbReference type="GO" id="GO:0005737">
    <property type="term" value="C:cytoplasm"/>
    <property type="evidence" value="ECO:0007669"/>
    <property type="project" value="UniProtKB-SubCell"/>
</dbReference>
<evidence type="ECO:0000313" key="11">
    <source>
        <dbReference type="EMBL" id="KAF2076465.1"/>
    </source>
</evidence>
<comment type="subcellular location">
    <subcellularLocation>
        <location evidence="3">Cytoplasm</location>
    </subcellularLocation>
</comment>
<evidence type="ECO:0000256" key="3">
    <source>
        <dbReference type="ARBA" id="ARBA00004496"/>
    </source>
</evidence>
<gene>
    <name evidence="11" type="ORF">CYY_002206</name>
</gene>
<evidence type="ECO:0000256" key="4">
    <source>
        <dbReference type="ARBA" id="ARBA00022490"/>
    </source>
</evidence>
<evidence type="ECO:0000313" key="12">
    <source>
        <dbReference type="Proteomes" id="UP000695562"/>
    </source>
</evidence>
<evidence type="ECO:0008006" key="13">
    <source>
        <dbReference type="Google" id="ProtNLM"/>
    </source>
</evidence>
<feature type="domain" description="Poly(A) RNA polymerase mitochondrial-like central palm" evidence="10">
    <location>
        <begin position="203"/>
        <end position="339"/>
    </location>
</feature>
<comment type="cofactor">
    <cofactor evidence="1">
        <name>Mn(2+)</name>
        <dbReference type="ChEBI" id="CHEBI:29035"/>
    </cofactor>
</comment>
<dbReference type="AlphaFoldDB" id="A0A8J4PZH6"/>
<dbReference type="GO" id="GO:0031123">
    <property type="term" value="P:RNA 3'-end processing"/>
    <property type="evidence" value="ECO:0007669"/>
    <property type="project" value="TreeGrafter"/>
</dbReference>
<keyword evidence="12" id="KW-1185">Reference proteome</keyword>
<dbReference type="PANTHER" id="PTHR12271:SF40">
    <property type="entry name" value="POLY(A) RNA POLYMERASE GLD2"/>
    <property type="match status" value="1"/>
</dbReference>
<protein>
    <recommendedName>
        <fullName evidence="13">PAP-associated domain-containing protein</fullName>
    </recommendedName>
</protein>
<dbReference type="Pfam" id="PF22600">
    <property type="entry name" value="MTPAP-like_central"/>
    <property type="match status" value="1"/>
</dbReference>
<reference evidence="11" key="1">
    <citation type="submission" date="2020-01" db="EMBL/GenBank/DDBJ databases">
        <title>Development of genomics and gene disruption for Polysphondylium violaceum indicates a role for the polyketide synthase stlB in stalk morphogenesis.</title>
        <authorList>
            <person name="Narita B."/>
            <person name="Kawabe Y."/>
            <person name="Kin K."/>
            <person name="Saito T."/>
            <person name="Gibbs R."/>
            <person name="Kuspa A."/>
            <person name="Muzny D."/>
            <person name="Queller D."/>
            <person name="Richards S."/>
            <person name="Strassman J."/>
            <person name="Sucgang R."/>
            <person name="Worley K."/>
            <person name="Schaap P."/>
        </authorList>
    </citation>
    <scope>NUCLEOTIDE SEQUENCE</scope>
    <source>
        <strain evidence="11">QSvi11</strain>
    </source>
</reference>
<evidence type="ECO:0000256" key="6">
    <source>
        <dbReference type="ARBA" id="ARBA00022723"/>
    </source>
</evidence>
<evidence type="ECO:0000256" key="2">
    <source>
        <dbReference type="ARBA" id="ARBA00001946"/>
    </source>
</evidence>
<dbReference type="InterPro" id="IPR043519">
    <property type="entry name" value="NT_sf"/>
</dbReference>
<feature type="compositionally biased region" description="Low complexity" evidence="8">
    <location>
        <begin position="29"/>
        <end position="39"/>
    </location>
</feature>
<evidence type="ECO:0000259" key="10">
    <source>
        <dbReference type="Pfam" id="PF22600"/>
    </source>
</evidence>
<name>A0A8J4PZH6_9MYCE</name>
<evidence type="ECO:0000256" key="5">
    <source>
        <dbReference type="ARBA" id="ARBA00022679"/>
    </source>
</evidence>
<feature type="compositionally biased region" description="Basic and acidic residues" evidence="8">
    <location>
        <begin position="64"/>
        <end position="85"/>
    </location>
</feature>
<feature type="compositionally biased region" description="Low complexity" evidence="8">
    <location>
        <begin position="54"/>
        <end position="63"/>
    </location>
</feature>
<keyword evidence="7" id="KW-0460">Magnesium</keyword>
<evidence type="ECO:0000256" key="7">
    <source>
        <dbReference type="ARBA" id="ARBA00022842"/>
    </source>
</evidence>
<dbReference type="EMBL" id="AJWJ01000059">
    <property type="protein sequence ID" value="KAF2076465.1"/>
    <property type="molecule type" value="Genomic_DNA"/>
</dbReference>
<feature type="compositionally biased region" description="Basic and acidic residues" evidence="8">
    <location>
        <begin position="40"/>
        <end position="53"/>
    </location>
</feature>
<dbReference type="GO" id="GO:0016779">
    <property type="term" value="F:nucleotidyltransferase activity"/>
    <property type="evidence" value="ECO:0007669"/>
    <property type="project" value="TreeGrafter"/>
</dbReference>
<dbReference type="GO" id="GO:0046872">
    <property type="term" value="F:metal ion binding"/>
    <property type="evidence" value="ECO:0007669"/>
    <property type="project" value="UniProtKB-KW"/>
</dbReference>
<accession>A0A8J4PZH6</accession>
<comment type="cofactor">
    <cofactor evidence="2">
        <name>Mg(2+)</name>
        <dbReference type="ChEBI" id="CHEBI:18420"/>
    </cofactor>
</comment>
<dbReference type="SUPFAM" id="SSF81301">
    <property type="entry name" value="Nucleotidyltransferase"/>
    <property type="match status" value="1"/>
</dbReference>
<dbReference type="Gene3D" id="3.30.460.10">
    <property type="entry name" value="Beta Polymerase, domain 2"/>
    <property type="match status" value="1"/>
</dbReference>
<feature type="region of interest" description="Disordered" evidence="8">
    <location>
        <begin position="25"/>
        <end position="85"/>
    </location>
</feature>
<keyword evidence="6" id="KW-0479">Metal-binding</keyword>